<comment type="caution">
    <text evidence="3">The sequence shown here is derived from an EMBL/GenBank/DDBJ whole genome shotgun (WGS) entry which is preliminary data.</text>
</comment>
<evidence type="ECO:0000256" key="1">
    <source>
        <dbReference type="SAM" id="Phobius"/>
    </source>
</evidence>
<reference evidence="3 4" key="1">
    <citation type="journal article" date="2019" name="Int. J. Syst. Evol. Microbiol.">
        <title>The Global Catalogue of Microorganisms (GCM) 10K type strain sequencing project: providing services to taxonomists for standard genome sequencing and annotation.</title>
        <authorList>
            <consortium name="The Broad Institute Genomics Platform"/>
            <consortium name="The Broad Institute Genome Sequencing Center for Infectious Disease"/>
            <person name="Wu L."/>
            <person name="Ma J."/>
        </authorList>
    </citation>
    <scope>NUCLEOTIDE SEQUENCE [LARGE SCALE GENOMIC DNA]</scope>
    <source>
        <strain evidence="3 4">CGMCC 1.15824</strain>
    </source>
</reference>
<evidence type="ECO:0000313" key="3">
    <source>
        <dbReference type="EMBL" id="MFC4990471.1"/>
    </source>
</evidence>
<organism evidence="3 4">
    <name type="scientific">Saliphagus infecundisoli</name>
    <dbReference type="NCBI Taxonomy" id="1849069"/>
    <lineage>
        <taxon>Archaea</taxon>
        <taxon>Methanobacteriati</taxon>
        <taxon>Methanobacteriota</taxon>
        <taxon>Stenosarchaea group</taxon>
        <taxon>Halobacteria</taxon>
        <taxon>Halobacteriales</taxon>
        <taxon>Natrialbaceae</taxon>
        <taxon>Saliphagus</taxon>
    </lineage>
</organism>
<keyword evidence="4" id="KW-1185">Reference proteome</keyword>
<dbReference type="RefSeq" id="WP_224829755.1">
    <property type="nucleotide sequence ID" value="NZ_JAIVEF010000026.1"/>
</dbReference>
<proteinExistence type="predicted"/>
<accession>A0ABD5QKY6</accession>
<sequence>MSDHYEGWKPVLSEHRYRWVDRASKLLGVVLIGTGLHVGGGTATGLVVATLGVVFGLLTVVVDRQ</sequence>
<dbReference type="InterPro" id="IPR058433">
    <property type="entry name" value="DUF8120"/>
</dbReference>
<dbReference type="Pfam" id="PF26439">
    <property type="entry name" value="DUF8120"/>
    <property type="match status" value="1"/>
</dbReference>
<dbReference type="EMBL" id="JBHSJG010000073">
    <property type="protein sequence ID" value="MFC4990471.1"/>
    <property type="molecule type" value="Genomic_DNA"/>
</dbReference>
<keyword evidence="1" id="KW-0812">Transmembrane</keyword>
<protein>
    <recommendedName>
        <fullName evidence="2">DUF8120 domain-containing protein</fullName>
    </recommendedName>
</protein>
<keyword evidence="1" id="KW-0472">Membrane</keyword>
<feature type="transmembrane region" description="Helical" evidence="1">
    <location>
        <begin position="43"/>
        <end position="62"/>
    </location>
</feature>
<gene>
    <name evidence="3" type="ORF">ACFPFO_22515</name>
</gene>
<keyword evidence="1" id="KW-1133">Transmembrane helix</keyword>
<evidence type="ECO:0000259" key="2">
    <source>
        <dbReference type="Pfam" id="PF26439"/>
    </source>
</evidence>
<name>A0ABD5QKY6_9EURY</name>
<feature type="domain" description="DUF8120" evidence="2">
    <location>
        <begin position="10"/>
        <end position="64"/>
    </location>
</feature>
<evidence type="ECO:0000313" key="4">
    <source>
        <dbReference type="Proteomes" id="UP001595925"/>
    </source>
</evidence>
<dbReference type="Proteomes" id="UP001595925">
    <property type="component" value="Unassembled WGS sequence"/>
</dbReference>
<dbReference type="AlphaFoldDB" id="A0ABD5QKY6"/>